<keyword evidence="8" id="KW-0378">Hydrolase</keyword>
<dbReference type="OrthoDB" id="5432219at2"/>
<evidence type="ECO:0000313" key="7">
    <source>
        <dbReference type="EMBL" id="AMK10027.1"/>
    </source>
</evidence>
<evidence type="ECO:0000313" key="8">
    <source>
        <dbReference type="EMBL" id="TDT87005.1"/>
    </source>
</evidence>
<proteinExistence type="predicted"/>
<feature type="transmembrane region" description="Helical" evidence="5">
    <location>
        <begin position="49"/>
        <end position="72"/>
    </location>
</feature>
<dbReference type="PANTHER" id="PTHR33507:SF3">
    <property type="entry name" value="INNER MEMBRANE PROTEIN YBBJ"/>
    <property type="match status" value="1"/>
</dbReference>
<evidence type="ECO:0000256" key="5">
    <source>
        <dbReference type="SAM" id="Phobius"/>
    </source>
</evidence>
<feature type="transmembrane region" description="Helical" evidence="5">
    <location>
        <begin position="12"/>
        <end position="43"/>
    </location>
</feature>
<accession>A0A126QJR9</accession>
<reference evidence="7 9" key="1">
    <citation type="journal article" date="2016" name="Front. Microbiol.">
        <title>Genome Sequence of the Piezophilic, Mesophilic Sulfate-Reducing Bacterium Desulfovibrio indicus J2T.</title>
        <authorList>
            <person name="Cao J."/>
            <person name="Maignien L."/>
            <person name="Shao Z."/>
            <person name="Alain K."/>
            <person name="Jebbar M."/>
        </authorList>
    </citation>
    <scope>NUCLEOTIDE SEQUENCE [LARGE SCALE GENOMIC DNA]</scope>
    <source>
        <strain evidence="7 9">J2</strain>
    </source>
</reference>
<dbReference type="GO" id="GO:0006508">
    <property type="term" value="P:proteolysis"/>
    <property type="evidence" value="ECO:0007669"/>
    <property type="project" value="UniProtKB-KW"/>
</dbReference>
<evidence type="ECO:0000256" key="2">
    <source>
        <dbReference type="ARBA" id="ARBA00022692"/>
    </source>
</evidence>
<evidence type="ECO:0000256" key="3">
    <source>
        <dbReference type="ARBA" id="ARBA00022989"/>
    </source>
</evidence>
<dbReference type="Gene3D" id="2.40.50.140">
    <property type="entry name" value="Nucleic acid-binding proteins"/>
    <property type="match status" value="1"/>
</dbReference>
<dbReference type="AlphaFoldDB" id="A0A126QJR9"/>
<dbReference type="KEGG" id="dej:AWY79_02305"/>
<sequence length="153" mass="16277">MEQLLSAENMQWLIWLGIGVVFILAELVVPAFIIIFFGIGALIAGGTAFFGASVPVQLVVFGVSSVVLIVLLRRVMASTFSGQEAGDEDAGADPAGSLAEVSEAISPSRPGRIKFQGSFWTARSAESVEAGSMVRIVKRDEKDANTFVVEKEL</sequence>
<feature type="domain" description="NfeD-like C-terminal" evidence="6">
    <location>
        <begin position="100"/>
        <end position="140"/>
    </location>
</feature>
<evidence type="ECO:0000256" key="4">
    <source>
        <dbReference type="ARBA" id="ARBA00023136"/>
    </source>
</evidence>
<dbReference type="InterPro" id="IPR052165">
    <property type="entry name" value="Membrane_assoc_protease"/>
</dbReference>
<evidence type="ECO:0000256" key="1">
    <source>
        <dbReference type="ARBA" id="ARBA00004141"/>
    </source>
</evidence>
<dbReference type="GO" id="GO:0005886">
    <property type="term" value="C:plasma membrane"/>
    <property type="evidence" value="ECO:0007669"/>
    <property type="project" value="TreeGrafter"/>
</dbReference>
<dbReference type="Proteomes" id="UP000295506">
    <property type="component" value="Unassembled WGS sequence"/>
</dbReference>
<keyword evidence="2 5" id="KW-0812">Transmembrane</keyword>
<dbReference type="EMBL" id="CP014206">
    <property type="protein sequence ID" value="AMK10027.1"/>
    <property type="molecule type" value="Genomic_DNA"/>
</dbReference>
<comment type="subcellular location">
    <subcellularLocation>
        <location evidence="1">Membrane</location>
        <topology evidence="1">Multi-pass membrane protein</topology>
    </subcellularLocation>
</comment>
<dbReference type="Pfam" id="PF01957">
    <property type="entry name" value="NfeD"/>
    <property type="match status" value="1"/>
</dbReference>
<keyword evidence="9" id="KW-1185">Reference proteome</keyword>
<organism evidence="8 10">
    <name type="scientific">Pseudodesulfovibrio indicus</name>
    <dbReference type="NCBI Taxonomy" id="1716143"/>
    <lineage>
        <taxon>Bacteria</taxon>
        <taxon>Pseudomonadati</taxon>
        <taxon>Thermodesulfobacteriota</taxon>
        <taxon>Desulfovibrionia</taxon>
        <taxon>Desulfovibrionales</taxon>
        <taxon>Desulfovibrionaceae</taxon>
    </lineage>
</organism>
<keyword evidence="8" id="KW-0645">Protease</keyword>
<dbReference type="RefSeq" id="WP_158509834.1">
    <property type="nucleotide sequence ID" value="NZ_CP014206.1"/>
</dbReference>
<dbReference type="EMBL" id="SOBK01000010">
    <property type="protein sequence ID" value="TDT87005.1"/>
    <property type="molecule type" value="Genomic_DNA"/>
</dbReference>
<dbReference type="SUPFAM" id="SSF141322">
    <property type="entry name" value="NfeD domain-like"/>
    <property type="match status" value="1"/>
</dbReference>
<keyword evidence="3 5" id="KW-1133">Transmembrane helix</keyword>
<dbReference type="PANTHER" id="PTHR33507">
    <property type="entry name" value="INNER MEMBRANE PROTEIN YBBJ"/>
    <property type="match status" value="1"/>
</dbReference>
<reference evidence="8 10" key="2">
    <citation type="submission" date="2019-03" db="EMBL/GenBank/DDBJ databases">
        <title>Genomic Encyclopedia of Type Strains, Phase IV (KMG-IV): sequencing the most valuable type-strain genomes for metagenomic binning, comparative biology and taxonomic classification.</title>
        <authorList>
            <person name="Goeker M."/>
        </authorList>
    </citation>
    <scope>NUCLEOTIDE SEQUENCE [LARGE SCALE GENOMIC DNA]</scope>
    <source>
        <strain evidence="8 10">DSM 101483</strain>
    </source>
</reference>
<dbReference type="InterPro" id="IPR012340">
    <property type="entry name" value="NA-bd_OB-fold"/>
</dbReference>
<evidence type="ECO:0000313" key="10">
    <source>
        <dbReference type="Proteomes" id="UP000295506"/>
    </source>
</evidence>
<dbReference type="Proteomes" id="UP000055611">
    <property type="component" value="Chromosome"/>
</dbReference>
<gene>
    <name evidence="7" type="ORF">AWY79_02305</name>
    <name evidence="8" type="ORF">EDC59_11086</name>
</gene>
<name>A0A126QJR9_9BACT</name>
<protein>
    <submittedName>
        <fullName evidence="8">Membrane protein implicated in regulation of membrane protease activity</fullName>
    </submittedName>
</protein>
<dbReference type="GO" id="GO:0008233">
    <property type="term" value="F:peptidase activity"/>
    <property type="evidence" value="ECO:0007669"/>
    <property type="project" value="UniProtKB-KW"/>
</dbReference>
<evidence type="ECO:0000259" key="6">
    <source>
        <dbReference type="Pfam" id="PF01957"/>
    </source>
</evidence>
<keyword evidence="4 5" id="KW-0472">Membrane</keyword>
<dbReference type="InterPro" id="IPR002810">
    <property type="entry name" value="NfeD-like_C"/>
</dbReference>
<evidence type="ECO:0000313" key="9">
    <source>
        <dbReference type="Proteomes" id="UP000055611"/>
    </source>
</evidence>